<gene>
    <name evidence="11" type="ORF">FMM08_11070</name>
</gene>
<dbReference type="SMART" id="SM00490">
    <property type="entry name" value="HELICc"/>
    <property type="match status" value="1"/>
</dbReference>
<evidence type="ECO:0000256" key="2">
    <source>
        <dbReference type="ARBA" id="ARBA00022801"/>
    </source>
</evidence>
<evidence type="ECO:0000313" key="11">
    <source>
        <dbReference type="EMBL" id="TXR55997.1"/>
    </source>
</evidence>
<dbReference type="CDD" id="cd18787">
    <property type="entry name" value="SF2_C_DEAD"/>
    <property type="match status" value="1"/>
</dbReference>
<feature type="compositionally biased region" description="Low complexity" evidence="7">
    <location>
        <begin position="154"/>
        <end position="168"/>
    </location>
</feature>
<dbReference type="InterPro" id="IPR050079">
    <property type="entry name" value="DEAD_box_RNA_helicase"/>
</dbReference>
<feature type="compositionally biased region" description="Low complexity" evidence="7">
    <location>
        <begin position="118"/>
        <end position="131"/>
    </location>
</feature>
<feature type="domain" description="DEAD-box RNA helicase Q" evidence="10">
    <location>
        <begin position="190"/>
        <end position="218"/>
    </location>
</feature>
<feature type="region of interest" description="Disordered" evidence="7">
    <location>
        <begin position="1"/>
        <end position="168"/>
    </location>
</feature>
<dbReference type="PROSITE" id="PS51192">
    <property type="entry name" value="HELICASE_ATP_BIND_1"/>
    <property type="match status" value="1"/>
</dbReference>
<dbReference type="InterPro" id="IPR027417">
    <property type="entry name" value="P-loop_NTPase"/>
</dbReference>
<dbReference type="Pfam" id="PF00271">
    <property type="entry name" value="Helicase_C"/>
    <property type="match status" value="1"/>
</dbReference>
<dbReference type="OrthoDB" id="9805696at2"/>
<keyword evidence="12" id="KW-1185">Reference proteome</keyword>
<dbReference type="PANTHER" id="PTHR47959:SF13">
    <property type="entry name" value="ATP-DEPENDENT RNA HELICASE RHLE"/>
    <property type="match status" value="1"/>
</dbReference>
<name>A0A5C8ZDV8_9ACTN</name>
<feature type="region of interest" description="Disordered" evidence="7">
    <location>
        <begin position="579"/>
        <end position="641"/>
    </location>
</feature>
<dbReference type="GO" id="GO:0016787">
    <property type="term" value="F:hydrolase activity"/>
    <property type="evidence" value="ECO:0007669"/>
    <property type="project" value="UniProtKB-KW"/>
</dbReference>
<evidence type="ECO:0000256" key="7">
    <source>
        <dbReference type="SAM" id="MobiDB-lite"/>
    </source>
</evidence>
<sequence length="641" mass="64765">MGHTGGCAAESGEPSARAGPPIRSPPAPRRRDAPAGGGQPPAPRRTPARRTGLRRARARRGPRGTHSVTPSNAPGHSGPGHTSPGRSSGTSRDGAVDGGAPRRRRGGRGRGGQGGAQAGQAGPGRPAAAPGSRVLAPGSLAPGAPTHSAGGTVQPPAQRSASAPAPQAAAPRAAVQAVAAPAAQPAADGASFAELGVPAPLVAALEARGVTSPFPIQAATLPDTLAGRDVLGRGRTGSGKTIAFALPLVARVAAGAAPRTPRRPRGLVLAPTRELATQIAATVEPLAQAAGLRTTVIFGGVPQGRQVTALAAGVDVVIACPGRLEDLLRQRELTLDGVEVTVLDEADHMADLGFLPGVKRLLDATPRGGQRLLFSATLDNGVDVIVKRFLVDPLTHSVDSAAAPPPAMTHHALHVADPGAKTDVVRHLASGTGRRVLFLRTKHQAKKLAKQLTASGIPAVDLHGNLSQNARVRNLDAFTSGEVKVMVATDIAARGIHVDDVELVVHVDPPTEHKAYLHRSGRTARAGSGGDVVTVVLPEQVREVAQMMRQARVTASQHQRTTAASPVVVELTGEVAPHVEPAPAAPAPQPARSAGGARSGGSRRGGSGSRSGGGSAAGAGRGRQAGQGGRRSGQGSLASYR</sequence>
<feature type="domain" description="Helicase ATP-binding" evidence="8">
    <location>
        <begin position="221"/>
        <end position="396"/>
    </location>
</feature>
<dbReference type="InterPro" id="IPR014014">
    <property type="entry name" value="RNA_helicase_DEAD_Q_motif"/>
</dbReference>
<evidence type="ECO:0000313" key="12">
    <source>
        <dbReference type="Proteomes" id="UP000321234"/>
    </source>
</evidence>
<dbReference type="PROSITE" id="PS51195">
    <property type="entry name" value="Q_MOTIF"/>
    <property type="match status" value="1"/>
</dbReference>
<accession>A0A5C8ZDV8</accession>
<dbReference type="EMBL" id="VKAC01000006">
    <property type="protein sequence ID" value="TXR55997.1"/>
    <property type="molecule type" value="Genomic_DNA"/>
</dbReference>
<keyword evidence="2" id="KW-0378">Hydrolase</keyword>
<evidence type="ECO:0000256" key="3">
    <source>
        <dbReference type="ARBA" id="ARBA00022806"/>
    </source>
</evidence>
<evidence type="ECO:0000259" key="10">
    <source>
        <dbReference type="PROSITE" id="PS51195"/>
    </source>
</evidence>
<dbReference type="AlphaFoldDB" id="A0A5C8ZDV8"/>
<keyword evidence="1" id="KW-0547">Nucleotide-binding</keyword>
<proteinExistence type="inferred from homology"/>
<feature type="compositionally biased region" description="Gly residues" evidence="7">
    <location>
        <begin position="597"/>
        <end position="632"/>
    </location>
</feature>
<dbReference type="GO" id="GO:0005524">
    <property type="term" value="F:ATP binding"/>
    <property type="evidence" value="ECO:0007669"/>
    <property type="project" value="UniProtKB-KW"/>
</dbReference>
<dbReference type="Pfam" id="PF00270">
    <property type="entry name" value="DEAD"/>
    <property type="match status" value="1"/>
</dbReference>
<comment type="caution">
    <text evidence="11">The sequence shown here is derived from an EMBL/GenBank/DDBJ whole genome shotgun (WGS) entry which is preliminary data.</text>
</comment>
<dbReference type="GO" id="GO:0003724">
    <property type="term" value="F:RNA helicase activity"/>
    <property type="evidence" value="ECO:0007669"/>
    <property type="project" value="InterPro"/>
</dbReference>
<feature type="compositionally biased region" description="Low complexity" evidence="7">
    <location>
        <begin position="75"/>
        <end position="92"/>
    </location>
</feature>
<dbReference type="SUPFAM" id="SSF52540">
    <property type="entry name" value="P-loop containing nucleoside triphosphate hydrolases"/>
    <property type="match status" value="1"/>
</dbReference>
<dbReference type="PROSITE" id="PS51194">
    <property type="entry name" value="HELICASE_CTER"/>
    <property type="match status" value="1"/>
</dbReference>
<keyword evidence="4" id="KW-0067">ATP-binding</keyword>
<dbReference type="Proteomes" id="UP000321234">
    <property type="component" value="Unassembled WGS sequence"/>
</dbReference>
<dbReference type="CDD" id="cd00268">
    <property type="entry name" value="DEADc"/>
    <property type="match status" value="1"/>
</dbReference>
<dbReference type="InterPro" id="IPR014001">
    <property type="entry name" value="Helicase_ATP-bd"/>
</dbReference>
<dbReference type="InterPro" id="IPR001650">
    <property type="entry name" value="Helicase_C-like"/>
</dbReference>
<dbReference type="SMART" id="SM00487">
    <property type="entry name" value="DEXDc"/>
    <property type="match status" value="1"/>
</dbReference>
<organism evidence="11 12">
    <name type="scientific">Quadrisphaera setariae</name>
    <dbReference type="NCBI Taxonomy" id="2593304"/>
    <lineage>
        <taxon>Bacteria</taxon>
        <taxon>Bacillati</taxon>
        <taxon>Actinomycetota</taxon>
        <taxon>Actinomycetes</taxon>
        <taxon>Kineosporiales</taxon>
        <taxon>Kineosporiaceae</taxon>
        <taxon>Quadrisphaera</taxon>
    </lineage>
</organism>
<protein>
    <submittedName>
        <fullName evidence="11">DEAD/DEAH box helicase</fullName>
    </submittedName>
</protein>
<dbReference type="Gene3D" id="3.40.50.300">
    <property type="entry name" value="P-loop containing nucleotide triphosphate hydrolases"/>
    <property type="match status" value="2"/>
</dbReference>
<evidence type="ECO:0000259" key="9">
    <source>
        <dbReference type="PROSITE" id="PS51194"/>
    </source>
</evidence>
<evidence type="ECO:0000256" key="1">
    <source>
        <dbReference type="ARBA" id="ARBA00022741"/>
    </source>
</evidence>
<evidence type="ECO:0000256" key="6">
    <source>
        <dbReference type="PROSITE-ProRule" id="PRU00552"/>
    </source>
</evidence>
<dbReference type="GO" id="GO:0003676">
    <property type="term" value="F:nucleic acid binding"/>
    <property type="evidence" value="ECO:0007669"/>
    <property type="project" value="InterPro"/>
</dbReference>
<reference evidence="11 12" key="1">
    <citation type="submission" date="2019-07" db="EMBL/GenBank/DDBJ databases">
        <title>Quadrisphaera sp. strain DD2A genome sequencing and assembly.</title>
        <authorList>
            <person name="Kim I."/>
        </authorList>
    </citation>
    <scope>NUCLEOTIDE SEQUENCE [LARGE SCALE GENOMIC DNA]</scope>
    <source>
        <strain evidence="11 12">DD2A</strain>
    </source>
</reference>
<keyword evidence="3 11" id="KW-0347">Helicase</keyword>
<dbReference type="GO" id="GO:0005829">
    <property type="term" value="C:cytosol"/>
    <property type="evidence" value="ECO:0007669"/>
    <property type="project" value="TreeGrafter"/>
</dbReference>
<evidence type="ECO:0000259" key="8">
    <source>
        <dbReference type="PROSITE" id="PS51192"/>
    </source>
</evidence>
<feature type="compositionally biased region" description="Basic residues" evidence="7">
    <location>
        <begin position="46"/>
        <end position="63"/>
    </location>
</feature>
<comment type="similarity">
    <text evidence="5">Belongs to the DEAD box helicase family.</text>
</comment>
<dbReference type="InterPro" id="IPR044742">
    <property type="entry name" value="DEAD/DEAH_RhlB"/>
</dbReference>
<feature type="short sequence motif" description="Q motif" evidence="6">
    <location>
        <begin position="190"/>
        <end position="218"/>
    </location>
</feature>
<feature type="domain" description="Helicase C-terminal" evidence="9">
    <location>
        <begin position="423"/>
        <end position="575"/>
    </location>
</feature>
<dbReference type="PANTHER" id="PTHR47959">
    <property type="entry name" value="ATP-DEPENDENT RNA HELICASE RHLE-RELATED"/>
    <property type="match status" value="1"/>
</dbReference>
<evidence type="ECO:0000256" key="4">
    <source>
        <dbReference type="ARBA" id="ARBA00022840"/>
    </source>
</evidence>
<evidence type="ECO:0000256" key="5">
    <source>
        <dbReference type="ARBA" id="ARBA00038437"/>
    </source>
</evidence>
<dbReference type="InterPro" id="IPR011545">
    <property type="entry name" value="DEAD/DEAH_box_helicase_dom"/>
</dbReference>